<evidence type="ECO:0000313" key="2">
    <source>
        <dbReference type="EMBL" id="HDI83719.1"/>
    </source>
</evidence>
<dbReference type="SUPFAM" id="SSF48452">
    <property type="entry name" value="TPR-like"/>
    <property type="match status" value="3"/>
</dbReference>
<dbReference type="EMBL" id="DQWE01000378">
    <property type="protein sequence ID" value="HDI83719.1"/>
    <property type="molecule type" value="Genomic_DNA"/>
</dbReference>
<reference evidence="2" key="1">
    <citation type="journal article" date="2020" name="mSystems">
        <title>Genome- and Community-Level Interaction Insights into Carbon Utilization and Element Cycling Functions of Hydrothermarchaeota in Hydrothermal Sediment.</title>
        <authorList>
            <person name="Zhou Z."/>
            <person name="Liu Y."/>
            <person name="Xu W."/>
            <person name="Pan J."/>
            <person name="Luo Z.H."/>
            <person name="Li M."/>
        </authorList>
    </citation>
    <scope>NUCLEOTIDE SEQUENCE [LARGE SCALE GENOMIC DNA]</scope>
    <source>
        <strain evidence="2">HyVt-102</strain>
    </source>
</reference>
<dbReference type="InterPro" id="IPR019734">
    <property type="entry name" value="TPR_rpt"/>
</dbReference>
<name>A0A7C0ZEI1_UNCW3</name>
<dbReference type="AlphaFoldDB" id="A0A7C0ZEI1"/>
<dbReference type="Gene3D" id="1.25.40.10">
    <property type="entry name" value="Tetratricopeptide repeat domain"/>
    <property type="match status" value="4"/>
</dbReference>
<dbReference type="Pfam" id="PF13432">
    <property type="entry name" value="TPR_16"/>
    <property type="match status" value="1"/>
</dbReference>
<organism evidence="2">
    <name type="scientific">candidate division WOR-3 bacterium</name>
    <dbReference type="NCBI Taxonomy" id="2052148"/>
    <lineage>
        <taxon>Bacteria</taxon>
        <taxon>Bacteria division WOR-3</taxon>
    </lineage>
</organism>
<feature type="repeat" description="TPR" evidence="1">
    <location>
        <begin position="295"/>
        <end position="328"/>
    </location>
</feature>
<protein>
    <submittedName>
        <fullName evidence="2">Tetratricopeptide repeat protein</fullName>
    </submittedName>
</protein>
<sequence>MFGFGGKEKVIDKARRLVISGKPEKALEVLQSALTGDESDLPLILEIMHVYSSMGHFKEVIIWAKKGEGISRETKEHIIKEVEDLYYGSNKPRELAEYLVEKRTEARDFDGVWEIVEVMDREHLAEIIQKENAILSNIREKEKLSPRDRMHFYMTGLCYEPLDTKKSMEIFMELLQKAPEEEDTIYNEIERINRNLFGDPYIMITLGRLLIRRGNLERGIEQFKKATERSPQITPYAIEVLEEFSEKVPETLDLLSDLYIKTGDKEKALQVLNKFRGKAAIKKYEELVRTNPDSVEALQKLAYAYLDEKRYEDTLKTLKRILELNIDVLNVQEIVEIVERVTDNPDALFIACDILMKLEKPKLAVDTLKKTFAISPSSVDDILGSLKDVLSEYPDLVEAVVFKGELLAFKKEFDEAIETIETVLDYPEGIELAKEVLLKIYKNNPENSKSAILVNIINLKTDPERSIENLNRILSEEPGAIPYLMKQLDTWIRIKPDYIPYVLKAYASFPPDAFPPFVLPFAIAEAYALNGDFENARQFYIKAVKQDPNRAGFIIKAIRNHPESQENFLLLIELLILFRMFKKAEEVIQTSIKKFPDITRELVTVLLTSVERVGKSPGIYSILLNLLNEHGYYEEVIKYGERAEDILPRGKRGDLYFNLANAYGKTGREQEFVKYLALAVAEDRNLVRKAIDLIESFMKEQEVSSETYLLLHSLYRDEREISKAADALYMAYEKNPGIGDAIIEDFKKLIDIAPIEASLYYRLGQIML</sequence>
<dbReference type="InterPro" id="IPR011990">
    <property type="entry name" value="TPR-like_helical_dom_sf"/>
</dbReference>
<dbReference type="Pfam" id="PF13181">
    <property type="entry name" value="TPR_8"/>
    <property type="match status" value="4"/>
</dbReference>
<gene>
    <name evidence="2" type="ORF">ENF18_08020</name>
</gene>
<dbReference type="PANTHER" id="PTHR12558">
    <property type="entry name" value="CELL DIVISION CYCLE 16,23,27"/>
    <property type="match status" value="1"/>
</dbReference>
<dbReference type="Proteomes" id="UP000885847">
    <property type="component" value="Unassembled WGS sequence"/>
</dbReference>
<feature type="repeat" description="TPR" evidence="1">
    <location>
        <begin position="200"/>
        <end position="233"/>
    </location>
</feature>
<dbReference type="SMART" id="SM00028">
    <property type="entry name" value="TPR"/>
    <property type="match status" value="7"/>
</dbReference>
<accession>A0A7C0ZEI1</accession>
<evidence type="ECO:0000256" key="1">
    <source>
        <dbReference type="PROSITE-ProRule" id="PRU00339"/>
    </source>
</evidence>
<feature type="non-terminal residue" evidence="2">
    <location>
        <position position="768"/>
    </location>
</feature>
<dbReference type="PANTHER" id="PTHR12558:SF13">
    <property type="entry name" value="CELL DIVISION CYCLE PROTEIN 27 HOMOLOG"/>
    <property type="match status" value="1"/>
</dbReference>
<comment type="caution">
    <text evidence="2">The sequence shown here is derived from an EMBL/GenBank/DDBJ whole genome shotgun (WGS) entry which is preliminary data.</text>
</comment>
<dbReference type="PROSITE" id="PS50005">
    <property type="entry name" value="TPR"/>
    <property type="match status" value="3"/>
</dbReference>
<keyword evidence="1" id="KW-0802">TPR repeat</keyword>
<proteinExistence type="predicted"/>
<feature type="repeat" description="TPR" evidence="1">
    <location>
        <begin position="517"/>
        <end position="550"/>
    </location>
</feature>